<evidence type="ECO:0000256" key="3">
    <source>
        <dbReference type="SAM" id="Phobius"/>
    </source>
</evidence>
<dbReference type="InterPro" id="IPR019079">
    <property type="entry name" value="Capsule_synth_CapA"/>
</dbReference>
<feature type="domain" description="Capsule synthesis protein CapA" evidence="4">
    <location>
        <begin position="101"/>
        <end position="351"/>
    </location>
</feature>
<gene>
    <name evidence="5" type="ORF">L0P57_12450</name>
</gene>
<evidence type="ECO:0000256" key="1">
    <source>
        <dbReference type="ARBA" id="ARBA00005662"/>
    </source>
</evidence>
<name>A0ABS9MLP5_9FIRM</name>
<evidence type="ECO:0000313" key="6">
    <source>
        <dbReference type="Proteomes" id="UP001298681"/>
    </source>
</evidence>
<dbReference type="CDD" id="cd07381">
    <property type="entry name" value="MPP_CapA"/>
    <property type="match status" value="1"/>
</dbReference>
<proteinExistence type="inferred from homology"/>
<dbReference type="PANTHER" id="PTHR33393:SF12">
    <property type="entry name" value="CAPSULE BIOSYNTHESIS PROTEIN CAPA"/>
    <property type="match status" value="1"/>
</dbReference>
<dbReference type="Gene3D" id="3.60.21.10">
    <property type="match status" value="1"/>
</dbReference>
<dbReference type="InterPro" id="IPR029052">
    <property type="entry name" value="Metallo-depent_PP-like"/>
</dbReference>
<protein>
    <submittedName>
        <fullName evidence="5">CapA family protein</fullName>
    </submittedName>
</protein>
<dbReference type="SUPFAM" id="SSF56300">
    <property type="entry name" value="Metallo-dependent phosphatases"/>
    <property type="match status" value="1"/>
</dbReference>
<dbReference type="PANTHER" id="PTHR33393">
    <property type="entry name" value="POLYGLUTAMINE SYNTHESIS ACCESSORY PROTEIN RV0574C-RELATED"/>
    <property type="match status" value="1"/>
</dbReference>
<organism evidence="5 6">
    <name type="scientific">Anaeromassilibacillus senegalensis</name>
    <dbReference type="NCBI Taxonomy" id="1673717"/>
    <lineage>
        <taxon>Bacteria</taxon>
        <taxon>Bacillati</taxon>
        <taxon>Bacillota</taxon>
        <taxon>Clostridia</taxon>
        <taxon>Eubacteriales</taxon>
        <taxon>Acutalibacteraceae</taxon>
        <taxon>Anaeromassilibacillus</taxon>
    </lineage>
</organism>
<keyword evidence="6" id="KW-1185">Reference proteome</keyword>
<feature type="region of interest" description="Disordered" evidence="2">
    <location>
        <begin position="54"/>
        <end position="94"/>
    </location>
</feature>
<keyword evidence="3" id="KW-1133">Transmembrane helix</keyword>
<feature type="transmembrane region" description="Helical" evidence="3">
    <location>
        <begin position="21"/>
        <end position="42"/>
    </location>
</feature>
<comment type="caution">
    <text evidence="5">The sequence shown here is derived from an EMBL/GenBank/DDBJ whole genome shotgun (WGS) entry which is preliminary data.</text>
</comment>
<dbReference type="SMART" id="SM00854">
    <property type="entry name" value="PGA_cap"/>
    <property type="match status" value="1"/>
</dbReference>
<sequence>MKKAKYYRKNPRPLPVRVGTVILRMSTAGLAVLLCVAAFLLLPTTGWIQNTEQIPQESVSQPAEEPSAPSQELEPETPSAPPPDEPLESEPLPEPETASITILGVGDNLIHDGIYKQANRRAGGTGYDFSPVYERVAPYIQQADVAVINQETPLAGDILPLSGYPRFNSPAELGDELVKIGFDVINHANNHILDQGEQGLRATLDTWDKKGAAVVGAYRSDADLENIRIVEKNGIKTAHIGVTETTNGLSLPKDSPYHILLTKETDLLKRLVQKAKSMADVVVVSVHWGTEYTHTPTQKQQELAQNLVDWGADIIFGNHAHTLQPVTMLERASDGAQCPVVYALGNFVSAQDRAMSMVGGMLQVTVEKELQSGKTSITDVHFEPIVTHYGDYFRDITIYPLEQYSEALARQHGVRQYDSSFSLSYIQNMVEQVIPEKYRSKD</sequence>
<evidence type="ECO:0000256" key="2">
    <source>
        <dbReference type="SAM" id="MobiDB-lite"/>
    </source>
</evidence>
<keyword evidence="3" id="KW-0472">Membrane</keyword>
<dbReference type="Proteomes" id="UP001298681">
    <property type="component" value="Unassembled WGS sequence"/>
</dbReference>
<evidence type="ECO:0000313" key="5">
    <source>
        <dbReference type="EMBL" id="MCG4611738.1"/>
    </source>
</evidence>
<dbReference type="Pfam" id="PF09587">
    <property type="entry name" value="PGA_cap"/>
    <property type="match status" value="1"/>
</dbReference>
<dbReference type="EMBL" id="JAKNHQ010000021">
    <property type="protein sequence ID" value="MCG4611738.1"/>
    <property type="molecule type" value="Genomic_DNA"/>
</dbReference>
<comment type="similarity">
    <text evidence="1">Belongs to the CapA family.</text>
</comment>
<keyword evidence="3" id="KW-0812">Transmembrane</keyword>
<reference evidence="5 6" key="1">
    <citation type="submission" date="2022-01" db="EMBL/GenBank/DDBJ databases">
        <title>Collection of gut derived symbiotic bacterial strains cultured from healthy donors.</title>
        <authorList>
            <person name="Lin H."/>
            <person name="Kohout C."/>
            <person name="Waligurski E."/>
            <person name="Pamer E.G."/>
        </authorList>
    </citation>
    <scope>NUCLEOTIDE SEQUENCE [LARGE SCALE GENOMIC DNA]</scope>
    <source>
        <strain evidence="5 6">DFI.7.58</strain>
    </source>
</reference>
<dbReference type="RefSeq" id="WP_237967113.1">
    <property type="nucleotide sequence ID" value="NZ_JAKNHQ010000021.1"/>
</dbReference>
<accession>A0ABS9MLP5</accession>
<evidence type="ECO:0000259" key="4">
    <source>
        <dbReference type="SMART" id="SM00854"/>
    </source>
</evidence>
<dbReference type="InterPro" id="IPR052169">
    <property type="entry name" value="CW_Biosynth-Accessory"/>
</dbReference>